<evidence type="ECO:0000313" key="5">
    <source>
        <dbReference type="Proteomes" id="UP000274920"/>
    </source>
</evidence>
<keyword evidence="2" id="KW-0012">Acyltransferase</keyword>
<dbReference type="PROSITE" id="PS51186">
    <property type="entry name" value="GNAT"/>
    <property type="match status" value="1"/>
</dbReference>
<dbReference type="Proteomes" id="UP000274920">
    <property type="component" value="Unassembled WGS sequence"/>
</dbReference>
<keyword evidence="5" id="KW-1185">Reference proteome</keyword>
<sequence>MEQDIQIRKAAESDLDSIEKLYEDICGYLETHKNYPGWQKGSYPSRRDAEKGLMADGLYIACIGSKTAGAMILKHEPEEGYKNGRWLTEDDYQHIYVIYTLAVHPDFLKCGVATELLMFAERAARREQCISIRLDVVKDNIPAERLYQKCGYQLAGTVSLGYEAYGLPWFHLYEKIL</sequence>
<protein>
    <submittedName>
        <fullName evidence="4">GNAT family N-acetyltransferase</fullName>
    </submittedName>
</protein>
<dbReference type="Pfam" id="PF00583">
    <property type="entry name" value="Acetyltransf_1"/>
    <property type="match status" value="1"/>
</dbReference>
<dbReference type="InterPro" id="IPR050680">
    <property type="entry name" value="YpeA/RimI_acetyltransf"/>
</dbReference>
<dbReference type="PANTHER" id="PTHR43420">
    <property type="entry name" value="ACETYLTRANSFERASE"/>
    <property type="match status" value="1"/>
</dbReference>
<dbReference type="CDD" id="cd04301">
    <property type="entry name" value="NAT_SF"/>
    <property type="match status" value="1"/>
</dbReference>
<dbReference type="InterPro" id="IPR016181">
    <property type="entry name" value="Acyl_CoA_acyltransferase"/>
</dbReference>
<dbReference type="PANTHER" id="PTHR43420:SF47">
    <property type="entry name" value="N-ACETYLTRANSFERASE DOMAIN-CONTAINING PROTEIN"/>
    <property type="match status" value="1"/>
</dbReference>
<evidence type="ECO:0000256" key="1">
    <source>
        <dbReference type="ARBA" id="ARBA00022679"/>
    </source>
</evidence>
<accession>A0A3R8JLZ1</accession>
<dbReference type="InterPro" id="IPR000182">
    <property type="entry name" value="GNAT_dom"/>
</dbReference>
<evidence type="ECO:0000259" key="3">
    <source>
        <dbReference type="PROSITE" id="PS51186"/>
    </source>
</evidence>
<comment type="caution">
    <text evidence="4">The sequence shown here is derived from an EMBL/GenBank/DDBJ whole genome shotgun (WGS) entry which is preliminary data.</text>
</comment>
<dbReference type="SUPFAM" id="SSF55729">
    <property type="entry name" value="Acyl-CoA N-acyltransferases (Nat)"/>
    <property type="match status" value="1"/>
</dbReference>
<evidence type="ECO:0000256" key="2">
    <source>
        <dbReference type="ARBA" id="ARBA00023315"/>
    </source>
</evidence>
<dbReference type="RefSeq" id="WP_125127459.1">
    <property type="nucleotide sequence ID" value="NZ_RHJS01000002.1"/>
</dbReference>
<gene>
    <name evidence="4" type="ORF">EBB54_11210</name>
</gene>
<dbReference type="EMBL" id="RHJS01000002">
    <property type="protein sequence ID" value="RRK31872.1"/>
    <property type="molecule type" value="Genomic_DNA"/>
</dbReference>
<dbReference type="Gene3D" id="3.40.630.30">
    <property type="match status" value="1"/>
</dbReference>
<feature type="domain" description="N-acetyltransferase" evidence="3">
    <location>
        <begin position="5"/>
        <end position="174"/>
    </location>
</feature>
<reference evidence="4" key="1">
    <citation type="submission" date="2018-10" db="EMBL/GenBank/DDBJ databases">
        <title>Schaedlerella arabinophila gen. nov. sp. nov., isolated from the mouse intestinal tract and comparative analysis with the genome of the closely related altered Schaedler flora strain ASF502.</title>
        <authorList>
            <person name="Miyake S."/>
            <person name="Soh M."/>
            <person name="Seedorf H."/>
        </authorList>
    </citation>
    <scope>NUCLEOTIDE SEQUENCE [LARGE SCALE GENOMIC DNA]</scope>
    <source>
        <strain evidence="4">DSM 106076</strain>
    </source>
</reference>
<dbReference type="AlphaFoldDB" id="A0A3R8JLZ1"/>
<name>A0A3R8JLZ1_9FIRM</name>
<evidence type="ECO:0000313" key="4">
    <source>
        <dbReference type="EMBL" id="RRK31872.1"/>
    </source>
</evidence>
<proteinExistence type="predicted"/>
<keyword evidence="1 4" id="KW-0808">Transferase</keyword>
<organism evidence="4 5">
    <name type="scientific">Schaedlerella arabinosiphila</name>
    <dbReference type="NCBI Taxonomy" id="2044587"/>
    <lineage>
        <taxon>Bacteria</taxon>
        <taxon>Bacillati</taxon>
        <taxon>Bacillota</taxon>
        <taxon>Clostridia</taxon>
        <taxon>Lachnospirales</taxon>
        <taxon>Lachnospiraceae</taxon>
        <taxon>Schaedlerella</taxon>
    </lineage>
</organism>
<dbReference type="GO" id="GO:0016747">
    <property type="term" value="F:acyltransferase activity, transferring groups other than amino-acyl groups"/>
    <property type="evidence" value="ECO:0007669"/>
    <property type="project" value="InterPro"/>
</dbReference>